<feature type="domain" description="PBP" evidence="3">
    <location>
        <begin position="26"/>
        <end position="260"/>
    </location>
</feature>
<dbReference type="CDD" id="cd13653">
    <property type="entry name" value="PBP2_phosphate_like_1"/>
    <property type="match status" value="1"/>
</dbReference>
<gene>
    <name evidence="4" type="ORF">BJP36_18425</name>
</gene>
<evidence type="ECO:0000313" key="4">
    <source>
        <dbReference type="EMBL" id="AOY81597.1"/>
    </source>
</evidence>
<evidence type="ECO:0000256" key="1">
    <source>
        <dbReference type="ARBA" id="ARBA00022729"/>
    </source>
</evidence>
<feature type="signal peptide" evidence="2">
    <location>
        <begin position="1"/>
        <end position="18"/>
    </location>
</feature>
<accession>A0A1D9G1V3</accession>
<keyword evidence="1 2" id="KW-0732">Signal</keyword>
<evidence type="ECO:0000313" key="5">
    <source>
        <dbReference type="Proteomes" id="UP000176944"/>
    </source>
</evidence>
<dbReference type="Gene3D" id="3.40.190.10">
    <property type="entry name" value="Periplasmic binding protein-like II"/>
    <property type="match status" value="2"/>
</dbReference>
<sequence>MKFRLGSFLLLLCLYLQSCTQSPEVGSGQQKLILTGASTVAPLVSALGKRFEEQNPGIRIDVQTGGSSRGLADVQQGLSDIGMVSRTLTEDEAVGMEVFVLGRDGISIIVHGDNPLTEITSKQVKAISTGQIKNWQSLNKNDAPITFVHRAEGHSTLKKFLEYFGVNNSQVKADVVIGDNQQGIKTVAGNPNAIGYVSIGAAEYSMQEGISIKLLALDGVEATSEAVANGSFPLLRQLTLVTKGNPTGLAKQFITFVQGEENYDIVRLQKFVPPKN</sequence>
<dbReference type="PANTHER" id="PTHR30570">
    <property type="entry name" value="PERIPLASMIC PHOSPHATE BINDING COMPONENT OF PHOSPHATE ABC TRANSPORTER"/>
    <property type="match status" value="1"/>
</dbReference>
<dbReference type="EMBL" id="CP017708">
    <property type="protein sequence ID" value="AOY81597.1"/>
    <property type="molecule type" value="Genomic_DNA"/>
</dbReference>
<dbReference type="Proteomes" id="UP000176944">
    <property type="component" value="Chromosome"/>
</dbReference>
<protein>
    <submittedName>
        <fullName evidence="4">Phosphate ABC transporter substrate-binding protein</fullName>
    </submittedName>
</protein>
<dbReference type="PANTHER" id="PTHR30570:SF1">
    <property type="entry name" value="PHOSPHATE-BINDING PROTEIN PSTS"/>
    <property type="match status" value="1"/>
</dbReference>
<name>A0A1D9G1V3_MOOP1</name>
<dbReference type="Pfam" id="PF12849">
    <property type="entry name" value="PBP_like_2"/>
    <property type="match status" value="1"/>
</dbReference>
<dbReference type="InterPro" id="IPR050811">
    <property type="entry name" value="Phosphate_ABC_transporter"/>
</dbReference>
<evidence type="ECO:0000256" key="2">
    <source>
        <dbReference type="SAM" id="SignalP"/>
    </source>
</evidence>
<dbReference type="InterPro" id="IPR024370">
    <property type="entry name" value="PBP_domain"/>
</dbReference>
<reference evidence="5" key="1">
    <citation type="submission" date="2016-10" db="EMBL/GenBank/DDBJ databases">
        <title>Comparative genomics uncovers the prolific and rare metabolic potential of the cyanobacterial genus Moorea.</title>
        <authorList>
            <person name="Leao T."/>
            <person name="Castelao G."/>
            <person name="Korobeynikov A."/>
            <person name="Monroe E.A."/>
            <person name="Podell S."/>
            <person name="Glukhov E."/>
            <person name="Allen E."/>
            <person name="Gerwick W.H."/>
            <person name="Gerwick L."/>
        </authorList>
    </citation>
    <scope>NUCLEOTIDE SEQUENCE [LARGE SCALE GENOMIC DNA]</scope>
    <source>
        <strain evidence="5">JHB</strain>
    </source>
</reference>
<evidence type="ECO:0000259" key="3">
    <source>
        <dbReference type="Pfam" id="PF12849"/>
    </source>
</evidence>
<organism evidence="4 5">
    <name type="scientific">Moorena producens (strain JHB)</name>
    <dbReference type="NCBI Taxonomy" id="1454205"/>
    <lineage>
        <taxon>Bacteria</taxon>
        <taxon>Bacillati</taxon>
        <taxon>Cyanobacteriota</taxon>
        <taxon>Cyanophyceae</taxon>
        <taxon>Coleofasciculales</taxon>
        <taxon>Coleofasciculaceae</taxon>
        <taxon>Moorena</taxon>
    </lineage>
</organism>
<dbReference type="SUPFAM" id="SSF53850">
    <property type="entry name" value="Periplasmic binding protein-like II"/>
    <property type="match status" value="1"/>
</dbReference>
<proteinExistence type="predicted"/>
<dbReference type="AlphaFoldDB" id="A0A1D9G1V3"/>
<feature type="chain" id="PRO_5009441773" evidence="2">
    <location>
        <begin position="19"/>
        <end position="276"/>
    </location>
</feature>